<evidence type="ECO:0000313" key="1">
    <source>
        <dbReference type="EMBL" id="CUS04246.2"/>
    </source>
</evidence>
<keyword evidence="2" id="KW-1185">Reference proteome</keyword>
<reference evidence="1" key="1">
    <citation type="submission" date="2016-01" db="EMBL/GenBank/DDBJ databases">
        <authorList>
            <person name="Mcilroy J.S."/>
            <person name="Karst M S."/>
            <person name="Albertsen M."/>
        </authorList>
    </citation>
    <scope>NUCLEOTIDE SEQUENCE</scope>
    <source>
        <strain evidence="1">Cfx-K</strain>
    </source>
</reference>
<protein>
    <submittedName>
        <fullName evidence="1">Uncharacterized protein</fullName>
    </submittedName>
</protein>
<evidence type="ECO:0000313" key="2">
    <source>
        <dbReference type="Proteomes" id="UP000215027"/>
    </source>
</evidence>
<sequence length="234" mass="23658">MAIGLDNSAAGTFSGAGPFTLSFQCSGSQRLLVAVLAGMRTAESNWSWDSAAFNGAALTQQAVNAQFGNNRNVRVAVWTLVNPAAGAAYQLAASANVNLSARLMLMCLTGVDQVTPVGATGTHAAQTNAFSANLTTGIADAWVVGGAGIRNGTLAWSPGTGVTELNDQGTGSDASNDITAFFGYRVGGAAGSYGFAATASGTNHGVLAAVEIRPAATGGSNIPVLFSYFRQLSR</sequence>
<dbReference type="Proteomes" id="UP000215027">
    <property type="component" value="Chromosome I"/>
</dbReference>
<dbReference type="EMBL" id="LN890655">
    <property type="protein sequence ID" value="CUS04246.2"/>
    <property type="molecule type" value="Genomic_DNA"/>
</dbReference>
<organism evidence="1 2">
    <name type="scientific">Candidatus Promineifilum breve</name>
    <dbReference type="NCBI Taxonomy" id="1806508"/>
    <lineage>
        <taxon>Bacteria</taxon>
        <taxon>Bacillati</taxon>
        <taxon>Chloroflexota</taxon>
        <taxon>Ardenticatenia</taxon>
        <taxon>Candidatus Promineifilales</taxon>
        <taxon>Candidatus Promineifilaceae</taxon>
        <taxon>Candidatus Promineifilum</taxon>
    </lineage>
</organism>
<gene>
    <name evidence="1" type="ORF">CFX0092_A2368</name>
</gene>
<accession>A0A160T2S4</accession>
<name>A0A160T2S4_9CHLR</name>
<proteinExistence type="predicted"/>
<dbReference type="KEGG" id="pbf:CFX0092_A2368"/>
<dbReference type="AlphaFoldDB" id="A0A160T2S4"/>